<gene>
    <name evidence="3" type="ORF">GARC_3411</name>
</gene>
<reference evidence="3 4" key="1">
    <citation type="journal article" date="2017" name="Antonie Van Leeuwenhoek">
        <title>Rhizobium rhizosphaerae sp. nov., a novel species isolated from rice rhizosphere.</title>
        <authorList>
            <person name="Zhao J.J."/>
            <person name="Zhang J."/>
            <person name="Zhang R.J."/>
            <person name="Zhang C.W."/>
            <person name="Yin H.Q."/>
            <person name="Zhang X.X."/>
        </authorList>
    </citation>
    <scope>NUCLEOTIDE SEQUENCE [LARGE SCALE GENOMIC DNA]</scope>
    <source>
        <strain evidence="3 4">BSs20135</strain>
    </source>
</reference>
<evidence type="ECO:0000256" key="1">
    <source>
        <dbReference type="ARBA" id="ARBA00022801"/>
    </source>
</evidence>
<dbReference type="Proteomes" id="UP000006327">
    <property type="component" value="Unassembled WGS sequence"/>
</dbReference>
<dbReference type="PANTHER" id="PTHR48081:SF6">
    <property type="entry name" value="PEPTIDASE S9 PROLYL OLIGOPEPTIDASE CATALYTIC DOMAIN-CONTAINING PROTEIN"/>
    <property type="match status" value="1"/>
</dbReference>
<dbReference type="Pfam" id="PF20434">
    <property type="entry name" value="BD-FAE"/>
    <property type="match status" value="1"/>
</dbReference>
<keyword evidence="3" id="KW-0624">Polysaccharide degradation</keyword>
<dbReference type="EMBL" id="BAEO01000051">
    <property type="protein sequence ID" value="GAC20369.1"/>
    <property type="molecule type" value="Genomic_DNA"/>
</dbReference>
<evidence type="ECO:0000313" key="3">
    <source>
        <dbReference type="EMBL" id="GAC20369.1"/>
    </source>
</evidence>
<proteinExistence type="predicted"/>
<name>K6XIA4_9ALTE</name>
<dbReference type="InterPro" id="IPR029058">
    <property type="entry name" value="AB_hydrolase_fold"/>
</dbReference>
<evidence type="ECO:0000313" key="4">
    <source>
        <dbReference type="Proteomes" id="UP000006327"/>
    </source>
</evidence>
<dbReference type="InterPro" id="IPR050300">
    <property type="entry name" value="GDXG_lipolytic_enzyme"/>
</dbReference>
<protein>
    <submittedName>
        <fullName evidence="3">Endo-1,4-beta-xylanase B</fullName>
    </submittedName>
</protein>
<dbReference type="STRING" id="493475.GARC_3411"/>
<evidence type="ECO:0000259" key="2">
    <source>
        <dbReference type="Pfam" id="PF20434"/>
    </source>
</evidence>
<accession>K6XIA4</accession>
<organism evidence="3 4">
    <name type="scientific">Paraglaciecola arctica BSs20135</name>
    <dbReference type="NCBI Taxonomy" id="493475"/>
    <lineage>
        <taxon>Bacteria</taxon>
        <taxon>Pseudomonadati</taxon>
        <taxon>Pseudomonadota</taxon>
        <taxon>Gammaproteobacteria</taxon>
        <taxon>Alteromonadales</taxon>
        <taxon>Alteromonadaceae</taxon>
        <taxon>Paraglaciecola</taxon>
    </lineage>
</organism>
<keyword evidence="3" id="KW-0326">Glycosidase</keyword>
<dbReference type="Gene3D" id="3.40.50.1820">
    <property type="entry name" value="alpha/beta hydrolase"/>
    <property type="match status" value="1"/>
</dbReference>
<dbReference type="SUPFAM" id="SSF53474">
    <property type="entry name" value="alpha/beta-Hydrolases"/>
    <property type="match status" value="1"/>
</dbReference>
<dbReference type="GO" id="GO:0045493">
    <property type="term" value="P:xylan catabolic process"/>
    <property type="evidence" value="ECO:0007669"/>
    <property type="project" value="UniProtKB-KW"/>
</dbReference>
<comment type="caution">
    <text evidence="3">The sequence shown here is derived from an EMBL/GenBank/DDBJ whole genome shotgun (WGS) entry which is preliminary data.</text>
</comment>
<dbReference type="InterPro" id="IPR049492">
    <property type="entry name" value="BD-FAE-like_dom"/>
</dbReference>
<feature type="domain" description="BD-FAE-like" evidence="2">
    <location>
        <begin position="62"/>
        <end position="255"/>
    </location>
</feature>
<keyword evidence="3" id="KW-0119">Carbohydrate metabolism</keyword>
<dbReference type="AlphaFoldDB" id="K6XIA4"/>
<sequence length="300" mass="32851">MQIKRDSANSDGAMQIKKIESVTLYSDDIPGAKEAVNKECVESQDSTGRFVIGVSQPQLTAYWPDANLRNGCAVVICPGGGYRGLSVDKEGDAIALRLVKLGISAFVLKYRLPCDDTMDNRKLGPLQDVQQALQLVKSHATEWQLDLAKIGVMGFSAGGHVASCAAVHYQRPVLPTLSPVMIKPAFQILIYPVISMDPQITHSGSKALLIGEDASPADIEYFSNDRQVNSDSPRAFIMHANDDVNVSVENSLCYYRALMASQVPVQLLLLADGGHGFGMYHNYDWFQSLTMWLKVNQLIS</sequence>
<keyword evidence="4" id="KW-1185">Reference proteome</keyword>
<keyword evidence="1 3" id="KW-0378">Hydrolase</keyword>
<keyword evidence="3" id="KW-0858">Xylan degradation</keyword>
<dbReference type="eggNOG" id="COG0657">
    <property type="taxonomic scope" value="Bacteria"/>
</dbReference>
<dbReference type="PANTHER" id="PTHR48081">
    <property type="entry name" value="AB HYDROLASE SUPERFAMILY PROTEIN C4A8.06C"/>
    <property type="match status" value="1"/>
</dbReference>
<dbReference type="GO" id="GO:0016798">
    <property type="term" value="F:hydrolase activity, acting on glycosyl bonds"/>
    <property type="evidence" value="ECO:0007669"/>
    <property type="project" value="UniProtKB-KW"/>
</dbReference>